<accession>A0A6A4PHI8</accession>
<dbReference type="AlphaFoldDB" id="A0A6A4PHI8"/>
<keyword evidence="1" id="KW-0472">Membrane</keyword>
<sequence length="88" mass="10536">MDEENYHGWESSPHLFFSLLFLSNLAFSFHLMKLFCLIFPKLSKRGFLFSMLLGLDHVHDNIIFLIILDMVHQIKHTMHEIHQKNLIR</sequence>
<reference evidence="3" key="1">
    <citation type="journal article" date="2020" name="Nat. Commun.">
        <title>Genome sequence of the cluster root forming white lupin.</title>
        <authorList>
            <person name="Hufnagel B."/>
            <person name="Marques A."/>
            <person name="Soriano A."/>
            <person name="Marques L."/>
            <person name="Divol F."/>
            <person name="Doumas P."/>
            <person name="Sallet E."/>
            <person name="Mancinotti D."/>
            <person name="Carrere S."/>
            <person name="Marande W."/>
            <person name="Arribat S."/>
            <person name="Keller J."/>
            <person name="Huneau C."/>
            <person name="Blein T."/>
            <person name="Aime D."/>
            <person name="Laguerre M."/>
            <person name="Taylor J."/>
            <person name="Schubert V."/>
            <person name="Nelson M."/>
            <person name="Geu-Flores F."/>
            <person name="Crespi M."/>
            <person name="Gallardo-Guerrero K."/>
            <person name="Delaux P.-M."/>
            <person name="Salse J."/>
            <person name="Berges H."/>
            <person name="Guyot R."/>
            <person name="Gouzy J."/>
            <person name="Peret B."/>
        </authorList>
    </citation>
    <scope>NUCLEOTIDE SEQUENCE [LARGE SCALE GENOMIC DNA]</scope>
    <source>
        <strain evidence="3">cv. Amiga</strain>
    </source>
</reference>
<name>A0A6A4PHI8_LUPAL</name>
<dbReference type="Proteomes" id="UP000447434">
    <property type="component" value="Chromosome 13"/>
</dbReference>
<evidence type="ECO:0000313" key="2">
    <source>
        <dbReference type="EMBL" id="KAE9600969.1"/>
    </source>
</evidence>
<gene>
    <name evidence="2" type="ORF">Lalb_Chr13g0292701</name>
</gene>
<keyword evidence="1" id="KW-0812">Transmembrane</keyword>
<evidence type="ECO:0000313" key="3">
    <source>
        <dbReference type="Proteomes" id="UP000447434"/>
    </source>
</evidence>
<protein>
    <submittedName>
        <fullName evidence="2">Uncharacterized protein</fullName>
    </submittedName>
</protein>
<dbReference type="EMBL" id="WOCE01000013">
    <property type="protein sequence ID" value="KAE9600969.1"/>
    <property type="molecule type" value="Genomic_DNA"/>
</dbReference>
<feature type="transmembrane region" description="Helical" evidence="1">
    <location>
        <begin position="15"/>
        <end position="39"/>
    </location>
</feature>
<proteinExistence type="predicted"/>
<comment type="caution">
    <text evidence="2">The sequence shown here is derived from an EMBL/GenBank/DDBJ whole genome shotgun (WGS) entry which is preliminary data.</text>
</comment>
<evidence type="ECO:0000256" key="1">
    <source>
        <dbReference type="SAM" id="Phobius"/>
    </source>
</evidence>
<organism evidence="2 3">
    <name type="scientific">Lupinus albus</name>
    <name type="common">White lupine</name>
    <name type="synonym">Lupinus termis</name>
    <dbReference type="NCBI Taxonomy" id="3870"/>
    <lineage>
        <taxon>Eukaryota</taxon>
        <taxon>Viridiplantae</taxon>
        <taxon>Streptophyta</taxon>
        <taxon>Embryophyta</taxon>
        <taxon>Tracheophyta</taxon>
        <taxon>Spermatophyta</taxon>
        <taxon>Magnoliopsida</taxon>
        <taxon>eudicotyledons</taxon>
        <taxon>Gunneridae</taxon>
        <taxon>Pentapetalae</taxon>
        <taxon>rosids</taxon>
        <taxon>fabids</taxon>
        <taxon>Fabales</taxon>
        <taxon>Fabaceae</taxon>
        <taxon>Papilionoideae</taxon>
        <taxon>50 kb inversion clade</taxon>
        <taxon>genistoids sensu lato</taxon>
        <taxon>core genistoids</taxon>
        <taxon>Genisteae</taxon>
        <taxon>Lupinus</taxon>
    </lineage>
</organism>
<keyword evidence="1" id="KW-1133">Transmembrane helix</keyword>
<keyword evidence="3" id="KW-1185">Reference proteome</keyword>